<dbReference type="Pfam" id="PF21924">
    <property type="entry name" value="XRCC4_CC"/>
    <property type="match status" value="1"/>
</dbReference>
<evidence type="ECO:0000256" key="3">
    <source>
        <dbReference type="ARBA" id="ARBA00023172"/>
    </source>
</evidence>
<reference evidence="11" key="1">
    <citation type="submission" date="2025-08" db="UniProtKB">
        <authorList>
            <consortium name="RefSeq"/>
        </authorList>
    </citation>
    <scope>IDENTIFICATION</scope>
    <source>
        <tissue evidence="11">Whole organism</tissue>
    </source>
</reference>
<protein>
    <submittedName>
        <fullName evidence="11">Uncharacterized protein LOC113217716 isoform X1</fullName>
    </submittedName>
</protein>
<dbReference type="GO" id="GO:0006303">
    <property type="term" value="P:double-strand break repair via nonhomologous end joining"/>
    <property type="evidence" value="ECO:0007669"/>
    <property type="project" value="TreeGrafter"/>
</dbReference>
<dbReference type="Gene3D" id="2.170.210.10">
    <property type="entry name" value="DNA double-strand break repair and VJ recombination XRCC4, N-terminal"/>
    <property type="match status" value="1"/>
</dbReference>
<evidence type="ECO:0000259" key="9">
    <source>
        <dbReference type="Pfam" id="PF21924"/>
    </source>
</evidence>
<evidence type="ECO:0000259" key="8">
    <source>
        <dbReference type="Pfam" id="PF06632"/>
    </source>
</evidence>
<dbReference type="InterPro" id="IPR038051">
    <property type="entry name" value="XRCC4-like_N_sf"/>
</dbReference>
<sequence>MIDVTYRRINVDPTQLKYVLQTKWMKNGVEILLVSRDSAWTGELTANDITNFIKEFDLKLSYFNEEMRAAIGTPTSESNQFTYTLQDNFFNWKKFMGGTTFAKLGRVRVQEVMVTASYEEMVDKLLDKLSSIQENFSIVENENISIKTDRDKALAKMKKIASEKEEWEKTLYGQFIAILNAKKEKILALEEELEFRNSENSQGSVKLLETDTTRDDLKGEQDEDNPYEAATDVDTDPNSNEGEDQSSDWDRTLSPEPKPQPSSSALRRHRDMFESFDSSPGSPAPVLPKRARMPASEHSVEVAEAGPSQEHTTSAVVDVEVVRTNVTEEDKGEDSDDMDHLTLGEDTQDLLADF</sequence>
<accession>A0A6J1TS64</accession>
<dbReference type="Gene3D" id="1.20.5.370">
    <property type="match status" value="1"/>
</dbReference>
<evidence type="ECO:0000256" key="5">
    <source>
        <dbReference type="ARBA" id="ARBA00023242"/>
    </source>
</evidence>
<dbReference type="GO" id="GO:0010165">
    <property type="term" value="P:response to X-ray"/>
    <property type="evidence" value="ECO:0007669"/>
    <property type="project" value="TreeGrafter"/>
</dbReference>
<dbReference type="GO" id="GO:0003677">
    <property type="term" value="F:DNA binding"/>
    <property type="evidence" value="ECO:0007669"/>
    <property type="project" value="InterPro"/>
</dbReference>
<name>A0A6J1TS64_FRAOC</name>
<keyword evidence="10" id="KW-1185">Reference proteome</keyword>
<dbReference type="GO" id="GO:0032807">
    <property type="term" value="C:DNA ligase IV complex"/>
    <property type="evidence" value="ECO:0007669"/>
    <property type="project" value="TreeGrafter"/>
</dbReference>
<evidence type="ECO:0000256" key="6">
    <source>
        <dbReference type="ARBA" id="ARBA00025728"/>
    </source>
</evidence>
<comment type="subcellular location">
    <subcellularLocation>
        <location evidence="1">Nucleus</location>
    </subcellularLocation>
</comment>
<keyword evidence="4" id="KW-0234">DNA repair</keyword>
<feature type="compositionally biased region" description="Basic and acidic residues" evidence="7">
    <location>
        <begin position="208"/>
        <end position="220"/>
    </location>
</feature>
<dbReference type="InterPro" id="IPR053962">
    <property type="entry name" value="XRCC4_CC"/>
</dbReference>
<dbReference type="OrthoDB" id="8064436at2759"/>
<keyword evidence="3" id="KW-0233">DNA recombination</keyword>
<feature type="region of interest" description="Disordered" evidence="7">
    <location>
        <begin position="198"/>
        <end position="354"/>
    </location>
</feature>
<dbReference type="Proteomes" id="UP000504606">
    <property type="component" value="Unplaced"/>
</dbReference>
<dbReference type="AlphaFoldDB" id="A0A6J1TS64"/>
<dbReference type="RefSeq" id="XP_026293526.1">
    <property type="nucleotide sequence ID" value="XM_026437741.2"/>
</dbReference>
<feature type="compositionally biased region" description="Low complexity" evidence="7">
    <location>
        <begin position="316"/>
        <end position="325"/>
    </location>
</feature>
<dbReference type="GO" id="GO:0005958">
    <property type="term" value="C:DNA-dependent protein kinase-DNA ligase 4 complex"/>
    <property type="evidence" value="ECO:0007669"/>
    <property type="project" value="TreeGrafter"/>
</dbReference>
<dbReference type="SUPFAM" id="SSF58022">
    <property type="entry name" value="XRCC4, C-terminal oligomerization domain"/>
    <property type="match status" value="1"/>
</dbReference>
<feature type="domain" description="XRCC4 coiled-coil" evidence="9">
    <location>
        <begin position="120"/>
        <end position="188"/>
    </location>
</feature>
<feature type="domain" description="XRCC4 N-terminal" evidence="8">
    <location>
        <begin position="18"/>
        <end position="109"/>
    </location>
</feature>
<dbReference type="KEGG" id="foc:113217716"/>
<comment type="similarity">
    <text evidence="6">Belongs to the XRCC4-XLF family. XRCC4 subfamily.</text>
</comment>
<dbReference type="Pfam" id="PF06632">
    <property type="entry name" value="XRCC4"/>
    <property type="match status" value="1"/>
</dbReference>
<organism evidence="10 11">
    <name type="scientific">Frankliniella occidentalis</name>
    <name type="common">Western flower thrips</name>
    <name type="synonym">Euthrips occidentalis</name>
    <dbReference type="NCBI Taxonomy" id="133901"/>
    <lineage>
        <taxon>Eukaryota</taxon>
        <taxon>Metazoa</taxon>
        <taxon>Ecdysozoa</taxon>
        <taxon>Arthropoda</taxon>
        <taxon>Hexapoda</taxon>
        <taxon>Insecta</taxon>
        <taxon>Pterygota</taxon>
        <taxon>Neoptera</taxon>
        <taxon>Paraneoptera</taxon>
        <taxon>Thysanoptera</taxon>
        <taxon>Terebrantia</taxon>
        <taxon>Thripoidea</taxon>
        <taxon>Thripidae</taxon>
        <taxon>Frankliniella</taxon>
    </lineage>
</organism>
<dbReference type="PANTHER" id="PTHR28559">
    <property type="entry name" value="DNA REPAIR PROTEIN XRCC4"/>
    <property type="match status" value="1"/>
</dbReference>
<gene>
    <name evidence="11" type="primary">LOC113217716</name>
</gene>
<evidence type="ECO:0000256" key="4">
    <source>
        <dbReference type="ARBA" id="ARBA00023204"/>
    </source>
</evidence>
<evidence type="ECO:0000313" key="11">
    <source>
        <dbReference type="RefSeq" id="XP_026293526.1"/>
    </source>
</evidence>
<evidence type="ECO:0000256" key="7">
    <source>
        <dbReference type="SAM" id="MobiDB-lite"/>
    </source>
</evidence>
<evidence type="ECO:0000313" key="10">
    <source>
        <dbReference type="Proteomes" id="UP000504606"/>
    </source>
</evidence>
<dbReference type="GeneID" id="113217716"/>
<dbReference type="InterPro" id="IPR009089">
    <property type="entry name" value="XRCC4_N_sf"/>
</dbReference>
<evidence type="ECO:0000256" key="2">
    <source>
        <dbReference type="ARBA" id="ARBA00022763"/>
    </source>
</evidence>
<dbReference type="PANTHER" id="PTHR28559:SF1">
    <property type="entry name" value="DNA REPAIR PROTEIN XRCC4"/>
    <property type="match status" value="1"/>
</dbReference>
<dbReference type="InterPro" id="IPR053961">
    <property type="entry name" value="XRCC4_N"/>
</dbReference>
<dbReference type="GO" id="GO:0006310">
    <property type="term" value="P:DNA recombination"/>
    <property type="evidence" value="ECO:0007669"/>
    <property type="project" value="UniProtKB-KW"/>
</dbReference>
<proteinExistence type="inferred from homology"/>
<feature type="compositionally biased region" description="Acidic residues" evidence="7">
    <location>
        <begin position="221"/>
        <end position="247"/>
    </location>
</feature>
<evidence type="ECO:0000256" key="1">
    <source>
        <dbReference type="ARBA" id="ARBA00004123"/>
    </source>
</evidence>
<dbReference type="SUPFAM" id="SSF50809">
    <property type="entry name" value="XRCC4, N-terminal domain"/>
    <property type="match status" value="1"/>
</dbReference>
<dbReference type="InterPro" id="IPR014751">
    <property type="entry name" value="XRCC4-like_C"/>
</dbReference>
<keyword evidence="5" id="KW-0539">Nucleus</keyword>
<dbReference type="InterPro" id="IPR010585">
    <property type="entry name" value="DNA_repair_prot_XRCC4"/>
</dbReference>
<keyword evidence="2" id="KW-0227">DNA damage</keyword>